<dbReference type="Proteomes" id="UP000199137">
    <property type="component" value="Unassembled WGS sequence"/>
</dbReference>
<feature type="signal peptide" evidence="2">
    <location>
        <begin position="1"/>
        <end position="28"/>
    </location>
</feature>
<evidence type="ECO:0000256" key="1">
    <source>
        <dbReference type="SAM" id="MobiDB-lite"/>
    </source>
</evidence>
<feature type="compositionally biased region" description="Low complexity" evidence="1">
    <location>
        <begin position="110"/>
        <end position="124"/>
    </location>
</feature>
<sequence length="335" mass="35277">MRFRRLGGLVAALASAALLAGLAAPAEAIVGGTAATAIKAGEGTFEYVNPHNGYDRWATCTAHALGSDEDSETDLLITAAQCVTVMPGQPQAKSAADSARFAAFRHAAERPGPGAAAPDAARSAQEGVKSVPEDPAAFRYVYGSTNRFTGKSVGIRKWIIPKDWNWGVPDAQGRIWDIALVQLQHPIKTRGAIVAPLRPGEITELGWGHTDPRPETWTGPLGPRLHQTTVHLASRSQCAAGGIGTNEACLGVAADNGGTCKGDAGGGGVRRWGSQWVLTAIASRGIENRCGTANIYTQIWPYGRWIVHQIHDLEPHLRVEATRAGSAQADFALAG</sequence>
<dbReference type="InterPro" id="IPR009003">
    <property type="entry name" value="Peptidase_S1_PA"/>
</dbReference>
<dbReference type="PANTHER" id="PTHR24260:SF132">
    <property type="entry name" value="PEPTIDASE S1 DOMAIN-CONTAINING PROTEIN"/>
    <property type="match status" value="1"/>
</dbReference>
<dbReference type="GO" id="GO:0004252">
    <property type="term" value="F:serine-type endopeptidase activity"/>
    <property type="evidence" value="ECO:0007669"/>
    <property type="project" value="InterPro"/>
</dbReference>
<dbReference type="EMBL" id="FOWC01000001">
    <property type="protein sequence ID" value="SFO05974.1"/>
    <property type="molecule type" value="Genomic_DNA"/>
</dbReference>
<dbReference type="STRING" id="112413.SAMN05421854_101473"/>
<dbReference type="SMART" id="SM00020">
    <property type="entry name" value="Tryp_SPc"/>
    <property type="match status" value="1"/>
</dbReference>
<dbReference type="PANTHER" id="PTHR24260">
    <property type="match status" value="1"/>
</dbReference>
<protein>
    <submittedName>
        <fullName evidence="4">Trypsin</fullName>
    </submittedName>
</protein>
<feature type="chain" id="PRO_5011693711" evidence="2">
    <location>
        <begin position="29"/>
        <end position="335"/>
    </location>
</feature>
<dbReference type="PROSITE" id="PS50240">
    <property type="entry name" value="TRYPSIN_DOM"/>
    <property type="match status" value="1"/>
</dbReference>
<evidence type="ECO:0000313" key="5">
    <source>
        <dbReference type="Proteomes" id="UP000199137"/>
    </source>
</evidence>
<gene>
    <name evidence="4" type="ORF">SAMN05421854_101473</name>
</gene>
<keyword evidence="2" id="KW-0732">Signal</keyword>
<dbReference type="OrthoDB" id="3657335at2"/>
<dbReference type="SUPFAM" id="SSF50494">
    <property type="entry name" value="Trypsin-like serine proteases"/>
    <property type="match status" value="1"/>
</dbReference>
<feature type="region of interest" description="Disordered" evidence="1">
    <location>
        <begin position="110"/>
        <end position="129"/>
    </location>
</feature>
<feature type="domain" description="Peptidase S1" evidence="3">
    <location>
        <begin position="29"/>
        <end position="311"/>
    </location>
</feature>
<dbReference type="AlphaFoldDB" id="A0A1I5E350"/>
<evidence type="ECO:0000313" key="4">
    <source>
        <dbReference type="EMBL" id="SFO05974.1"/>
    </source>
</evidence>
<reference evidence="4 5" key="1">
    <citation type="submission" date="2016-10" db="EMBL/GenBank/DDBJ databases">
        <authorList>
            <person name="de Groot N.N."/>
        </authorList>
    </citation>
    <scope>NUCLEOTIDE SEQUENCE [LARGE SCALE GENOMIC DNA]</scope>
    <source>
        <strain evidence="4 5">DSM 44637</strain>
    </source>
</reference>
<organism evidence="4 5">
    <name type="scientific">Amycolatopsis rubida</name>
    <dbReference type="NCBI Taxonomy" id="112413"/>
    <lineage>
        <taxon>Bacteria</taxon>
        <taxon>Bacillati</taxon>
        <taxon>Actinomycetota</taxon>
        <taxon>Actinomycetes</taxon>
        <taxon>Pseudonocardiales</taxon>
        <taxon>Pseudonocardiaceae</taxon>
        <taxon>Amycolatopsis</taxon>
    </lineage>
</organism>
<accession>A0A1I5E350</accession>
<proteinExistence type="predicted"/>
<dbReference type="InterPro" id="IPR051333">
    <property type="entry name" value="CLIP_Serine_Protease"/>
</dbReference>
<dbReference type="InterPro" id="IPR043504">
    <property type="entry name" value="Peptidase_S1_PA_chymotrypsin"/>
</dbReference>
<dbReference type="GO" id="GO:0006508">
    <property type="term" value="P:proteolysis"/>
    <property type="evidence" value="ECO:0007669"/>
    <property type="project" value="InterPro"/>
</dbReference>
<evidence type="ECO:0000259" key="3">
    <source>
        <dbReference type="PROSITE" id="PS50240"/>
    </source>
</evidence>
<dbReference type="RefSeq" id="WP_093572053.1">
    <property type="nucleotide sequence ID" value="NZ_FOWC01000001.1"/>
</dbReference>
<name>A0A1I5E350_9PSEU</name>
<dbReference type="Gene3D" id="2.40.10.10">
    <property type="entry name" value="Trypsin-like serine proteases"/>
    <property type="match status" value="1"/>
</dbReference>
<dbReference type="InterPro" id="IPR001254">
    <property type="entry name" value="Trypsin_dom"/>
</dbReference>
<evidence type="ECO:0000256" key="2">
    <source>
        <dbReference type="SAM" id="SignalP"/>
    </source>
</evidence>